<dbReference type="Proteomes" id="UP000249057">
    <property type="component" value="Unassembled WGS sequence"/>
</dbReference>
<name>A0ACD1FSL2_9EURO</name>
<gene>
    <name evidence="1" type="ORF">BO95DRAFT_33564</name>
</gene>
<dbReference type="EMBL" id="KZ825424">
    <property type="protein sequence ID" value="RAH39967.1"/>
    <property type="molecule type" value="Genomic_DNA"/>
</dbReference>
<keyword evidence="2" id="KW-1185">Reference proteome</keyword>
<reference evidence="1" key="1">
    <citation type="submission" date="2018-02" db="EMBL/GenBank/DDBJ databases">
        <title>The genomes of Aspergillus section Nigri reveals drivers in fungal speciation.</title>
        <authorList>
            <consortium name="DOE Joint Genome Institute"/>
            <person name="Vesth T.C."/>
            <person name="Nybo J."/>
            <person name="Theobald S."/>
            <person name="Brandl J."/>
            <person name="Frisvad J.C."/>
            <person name="Nielsen K.F."/>
            <person name="Lyhne E.K."/>
            <person name="Kogle M.E."/>
            <person name="Kuo A."/>
            <person name="Riley R."/>
            <person name="Clum A."/>
            <person name="Nolan M."/>
            <person name="Lipzen A."/>
            <person name="Salamov A."/>
            <person name="Henrissat B."/>
            <person name="Wiebenga A."/>
            <person name="De vries R.P."/>
            <person name="Grigoriev I.V."/>
            <person name="Mortensen U.H."/>
            <person name="Andersen M.R."/>
            <person name="Baker S.E."/>
        </authorList>
    </citation>
    <scope>NUCLEOTIDE SEQUENCE</scope>
    <source>
        <strain evidence="1">CBS 621.78</strain>
    </source>
</reference>
<protein>
    <submittedName>
        <fullName evidence="1">Dehydrogenase with different specificitie</fullName>
    </submittedName>
</protein>
<accession>A0ACD1FSL2</accession>
<sequence>MQEFKIEPALLSQADGQTVIVTGAANGIGAATATLFNHHGANVILSDLASLEGTAAALIQTFSWPEKAAFVAADVLDWEQMKTLFHETVRIFGEVNIVIANAGVMESHPVLDLDNVDENGDLRESTEGFRVIDINLKGTLNTLRLAMHHMRNKHHLSRSIVLLASTSGYFGGTGVAAYVASKHGSVGLLRASQTTAQQYGIRINAVAPFFTPTRITAGFSEQWLEAGLEANTPQRVADMIGQVAMDSSRKGSCVLVAGNYLREMESTRTRMLAPWLGEDVANFMTTAMQFFQEIGGYVLPKYH</sequence>
<evidence type="ECO:0000313" key="1">
    <source>
        <dbReference type="EMBL" id="RAH39967.1"/>
    </source>
</evidence>
<organism evidence="1 2">
    <name type="scientific">Aspergillus brunneoviolaceus CBS 621.78</name>
    <dbReference type="NCBI Taxonomy" id="1450534"/>
    <lineage>
        <taxon>Eukaryota</taxon>
        <taxon>Fungi</taxon>
        <taxon>Dikarya</taxon>
        <taxon>Ascomycota</taxon>
        <taxon>Pezizomycotina</taxon>
        <taxon>Eurotiomycetes</taxon>
        <taxon>Eurotiomycetidae</taxon>
        <taxon>Eurotiales</taxon>
        <taxon>Aspergillaceae</taxon>
        <taxon>Aspergillus</taxon>
        <taxon>Aspergillus subgen. Circumdati</taxon>
    </lineage>
</organism>
<evidence type="ECO:0000313" key="2">
    <source>
        <dbReference type="Proteomes" id="UP000249057"/>
    </source>
</evidence>
<proteinExistence type="predicted"/>